<keyword evidence="2" id="KW-0378">Hydrolase</keyword>
<evidence type="ECO:0000259" key="4">
    <source>
        <dbReference type="Pfam" id="PF00933"/>
    </source>
</evidence>
<evidence type="ECO:0000256" key="1">
    <source>
        <dbReference type="ARBA" id="ARBA00005336"/>
    </source>
</evidence>
<dbReference type="PANTHER" id="PTHR30480:SF16">
    <property type="entry name" value="GLYCOSIDE HYDROLASE FAMILY 3 DOMAIN PROTEIN"/>
    <property type="match status" value="1"/>
</dbReference>
<accession>A0A9D1H690</accession>
<evidence type="ECO:0000256" key="3">
    <source>
        <dbReference type="ARBA" id="ARBA00023295"/>
    </source>
</evidence>
<dbReference type="PANTHER" id="PTHR30480">
    <property type="entry name" value="BETA-HEXOSAMINIDASE-RELATED"/>
    <property type="match status" value="1"/>
</dbReference>
<dbReference type="EMBL" id="DVLW01000060">
    <property type="protein sequence ID" value="HIT93991.1"/>
    <property type="molecule type" value="Genomic_DNA"/>
</dbReference>
<sequence>LCQKQVGVIMTDDLSMDGIRDFTDDQQAAVMAVLAGNDLICCTDYQTQIPAVIEAAASGEISEQMIDEAVMRILKMKESLGLLETDSENS</sequence>
<dbReference type="Proteomes" id="UP000824160">
    <property type="component" value="Unassembled WGS sequence"/>
</dbReference>
<gene>
    <name evidence="5" type="ORF">IAC43_02275</name>
</gene>
<dbReference type="InterPro" id="IPR036962">
    <property type="entry name" value="Glyco_hydro_3_N_sf"/>
</dbReference>
<protein>
    <submittedName>
        <fullName evidence="5">Beta-hexosaminidase</fullName>
    </submittedName>
</protein>
<name>A0A9D1H690_9FIRM</name>
<dbReference type="GO" id="GO:0009254">
    <property type="term" value="P:peptidoglycan turnover"/>
    <property type="evidence" value="ECO:0007669"/>
    <property type="project" value="TreeGrafter"/>
</dbReference>
<evidence type="ECO:0000313" key="5">
    <source>
        <dbReference type="EMBL" id="HIT93991.1"/>
    </source>
</evidence>
<reference evidence="5" key="2">
    <citation type="journal article" date="2021" name="PeerJ">
        <title>Extensive microbial diversity within the chicken gut microbiome revealed by metagenomics and culture.</title>
        <authorList>
            <person name="Gilroy R."/>
            <person name="Ravi A."/>
            <person name="Getino M."/>
            <person name="Pursley I."/>
            <person name="Horton D.L."/>
            <person name="Alikhan N.F."/>
            <person name="Baker D."/>
            <person name="Gharbi K."/>
            <person name="Hall N."/>
            <person name="Watson M."/>
            <person name="Adriaenssens E.M."/>
            <person name="Foster-Nyarko E."/>
            <person name="Jarju S."/>
            <person name="Secka A."/>
            <person name="Antonio M."/>
            <person name="Oren A."/>
            <person name="Chaudhuri R.R."/>
            <person name="La Ragione R."/>
            <person name="Hildebrand F."/>
            <person name="Pallen M.J."/>
        </authorList>
    </citation>
    <scope>NUCLEOTIDE SEQUENCE</scope>
    <source>
        <strain evidence="5">ChiBcec7-5410</strain>
    </source>
</reference>
<dbReference type="InterPro" id="IPR001764">
    <property type="entry name" value="Glyco_hydro_3_N"/>
</dbReference>
<dbReference type="GO" id="GO:0004553">
    <property type="term" value="F:hydrolase activity, hydrolyzing O-glycosyl compounds"/>
    <property type="evidence" value="ECO:0007669"/>
    <property type="project" value="InterPro"/>
</dbReference>
<evidence type="ECO:0000256" key="2">
    <source>
        <dbReference type="ARBA" id="ARBA00022801"/>
    </source>
</evidence>
<comment type="similarity">
    <text evidence="1">Belongs to the glycosyl hydrolase 3 family.</text>
</comment>
<dbReference type="SUPFAM" id="SSF51445">
    <property type="entry name" value="(Trans)glycosidases"/>
    <property type="match status" value="1"/>
</dbReference>
<proteinExistence type="inferred from homology"/>
<feature type="non-terminal residue" evidence="5">
    <location>
        <position position="1"/>
    </location>
</feature>
<dbReference type="InterPro" id="IPR050226">
    <property type="entry name" value="NagZ_Beta-hexosaminidase"/>
</dbReference>
<feature type="domain" description="Glycoside hydrolase family 3 N-terminal" evidence="4">
    <location>
        <begin position="7"/>
        <end position="75"/>
    </location>
</feature>
<organism evidence="5 6">
    <name type="scientific">Candidatus Faecivivens stercoripullorum</name>
    <dbReference type="NCBI Taxonomy" id="2840805"/>
    <lineage>
        <taxon>Bacteria</taxon>
        <taxon>Bacillati</taxon>
        <taxon>Bacillota</taxon>
        <taxon>Clostridia</taxon>
        <taxon>Eubacteriales</taxon>
        <taxon>Oscillospiraceae</taxon>
        <taxon>Oscillospiraceae incertae sedis</taxon>
        <taxon>Candidatus Faecivivens</taxon>
    </lineage>
</organism>
<dbReference type="Gene3D" id="3.20.20.300">
    <property type="entry name" value="Glycoside hydrolase, family 3, N-terminal domain"/>
    <property type="match status" value="1"/>
</dbReference>
<dbReference type="GO" id="GO:0005975">
    <property type="term" value="P:carbohydrate metabolic process"/>
    <property type="evidence" value="ECO:0007669"/>
    <property type="project" value="InterPro"/>
</dbReference>
<evidence type="ECO:0000313" key="6">
    <source>
        <dbReference type="Proteomes" id="UP000824160"/>
    </source>
</evidence>
<dbReference type="AlphaFoldDB" id="A0A9D1H690"/>
<dbReference type="InterPro" id="IPR017853">
    <property type="entry name" value="GH"/>
</dbReference>
<reference evidence="5" key="1">
    <citation type="submission" date="2020-10" db="EMBL/GenBank/DDBJ databases">
        <authorList>
            <person name="Gilroy R."/>
        </authorList>
    </citation>
    <scope>NUCLEOTIDE SEQUENCE</scope>
    <source>
        <strain evidence="5">ChiBcec7-5410</strain>
    </source>
</reference>
<comment type="caution">
    <text evidence="5">The sequence shown here is derived from an EMBL/GenBank/DDBJ whole genome shotgun (WGS) entry which is preliminary data.</text>
</comment>
<keyword evidence="3" id="KW-0326">Glycosidase</keyword>
<dbReference type="Pfam" id="PF00933">
    <property type="entry name" value="Glyco_hydro_3"/>
    <property type="match status" value="1"/>
</dbReference>